<dbReference type="RefSeq" id="WP_307245167.1">
    <property type="nucleotide sequence ID" value="NZ_JAUSUZ010000001.1"/>
</dbReference>
<reference evidence="2 3" key="1">
    <citation type="submission" date="2023-07" db="EMBL/GenBank/DDBJ databases">
        <title>Sequencing the genomes of 1000 actinobacteria strains.</title>
        <authorList>
            <person name="Klenk H.-P."/>
        </authorList>
    </citation>
    <scope>NUCLEOTIDE SEQUENCE [LARGE SCALE GENOMIC DNA]</scope>
    <source>
        <strain evidence="2 3">DSM 44709</strain>
    </source>
</reference>
<dbReference type="Proteomes" id="UP001240236">
    <property type="component" value="Unassembled WGS sequence"/>
</dbReference>
<keyword evidence="1" id="KW-0812">Transmembrane</keyword>
<dbReference type="AlphaFoldDB" id="A0AAE3W5M0"/>
<gene>
    <name evidence="2" type="ORF">J2S42_006401</name>
</gene>
<name>A0AAE3W5M0_9ACTN</name>
<dbReference type="EMBL" id="JAUSUZ010000001">
    <property type="protein sequence ID" value="MDQ0369732.1"/>
    <property type="molecule type" value="Genomic_DNA"/>
</dbReference>
<evidence type="ECO:0000313" key="3">
    <source>
        <dbReference type="Proteomes" id="UP001240236"/>
    </source>
</evidence>
<comment type="caution">
    <text evidence="2">The sequence shown here is derived from an EMBL/GenBank/DDBJ whole genome shotgun (WGS) entry which is preliminary data.</text>
</comment>
<sequence length="41" mass="4301">MTTEAATTETTTPEVDSERPLLIAMALMVSLGTAAMYLIVG</sequence>
<proteinExistence type="predicted"/>
<evidence type="ECO:0000313" key="2">
    <source>
        <dbReference type="EMBL" id="MDQ0369732.1"/>
    </source>
</evidence>
<evidence type="ECO:0000256" key="1">
    <source>
        <dbReference type="SAM" id="Phobius"/>
    </source>
</evidence>
<protein>
    <submittedName>
        <fullName evidence="2">Uncharacterized protein</fullName>
    </submittedName>
</protein>
<keyword evidence="1" id="KW-1133">Transmembrane helix</keyword>
<keyword evidence="1" id="KW-0472">Membrane</keyword>
<keyword evidence="3" id="KW-1185">Reference proteome</keyword>
<feature type="transmembrane region" description="Helical" evidence="1">
    <location>
        <begin position="20"/>
        <end position="40"/>
    </location>
</feature>
<accession>A0AAE3W5M0</accession>
<organism evidence="2 3">
    <name type="scientific">Catenuloplanes indicus</name>
    <dbReference type="NCBI Taxonomy" id="137267"/>
    <lineage>
        <taxon>Bacteria</taxon>
        <taxon>Bacillati</taxon>
        <taxon>Actinomycetota</taxon>
        <taxon>Actinomycetes</taxon>
        <taxon>Micromonosporales</taxon>
        <taxon>Micromonosporaceae</taxon>
        <taxon>Catenuloplanes</taxon>
    </lineage>
</organism>